<organism evidence="2 3">
    <name type="scientific">Algoriphagus hitonicola</name>
    <dbReference type="NCBI Taxonomy" id="435880"/>
    <lineage>
        <taxon>Bacteria</taxon>
        <taxon>Pseudomonadati</taxon>
        <taxon>Bacteroidota</taxon>
        <taxon>Cytophagia</taxon>
        <taxon>Cytophagales</taxon>
        <taxon>Cyclobacteriaceae</taxon>
        <taxon>Algoriphagus</taxon>
    </lineage>
</organism>
<proteinExistence type="predicted"/>
<dbReference type="Proteomes" id="UP000199642">
    <property type="component" value="Unassembled WGS sequence"/>
</dbReference>
<accession>A0A1I2UEL7</accession>
<dbReference type="RefSeq" id="WP_092791774.1">
    <property type="nucleotide sequence ID" value="NZ_FOPC01000007.1"/>
</dbReference>
<evidence type="ECO:0000313" key="2">
    <source>
        <dbReference type="EMBL" id="SFG75614.1"/>
    </source>
</evidence>
<keyword evidence="1" id="KW-0472">Membrane</keyword>
<sequence>MDLRIFVLVGIVSCSWIVTSYYDFAIQQGLPIGKFFLPDNGKNFKLFTIIAGIYFTIAGAIDFGWYFFLIIPVVSFLIAFILTRMLGKRAQIVGPIGFVLLVITNVLVQIELINI</sequence>
<evidence type="ECO:0000256" key="1">
    <source>
        <dbReference type="SAM" id="Phobius"/>
    </source>
</evidence>
<evidence type="ECO:0000313" key="3">
    <source>
        <dbReference type="Proteomes" id="UP000199642"/>
    </source>
</evidence>
<reference evidence="3" key="1">
    <citation type="submission" date="2016-10" db="EMBL/GenBank/DDBJ databases">
        <authorList>
            <person name="Varghese N."/>
            <person name="Submissions S."/>
        </authorList>
    </citation>
    <scope>NUCLEOTIDE SEQUENCE [LARGE SCALE GENOMIC DNA]</scope>
    <source>
        <strain evidence="3">DSM 19315</strain>
    </source>
</reference>
<feature type="transmembrane region" description="Helical" evidence="1">
    <location>
        <begin position="67"/>
        <end position="85"/>
    </location>
</feature>
<keyword evidence="1" id="KW-0812">Transmembrane</keyword>
<protein>
    <submittedName>
        <fullName evidence="2">Uncharacterized protein</fullName>
    </submittedName>
</protein>
<dbReference type="AlphaFoldDB" id="A0A1I2UEL7"/>
<dbReference type="EMBL" id="FOPC01000007">
    <property type="protein sequence ID" value="SFG75614.1"/>
    <property type="molecule type" value="Genomic_DNA"/>
</dbReference>
<gene>
    <name evidence="2" type="ORF">SAMN04487988_107209</name>
</gene>
<feature type="transmembrane region" description="Helical" evidence="1">
    <location>
        <begin position="6"/>
        <end position="24"/>
    </location>
</feature>
<feature type="transmembrane region" description="Helical" evidence="1">
    <location>
        <begin position="92"/>
        <end position="110"/>
    </location>
</feature>
<keyword evidence="1" id="KW-1133">Transmembrane helix</keyword>
<name>A0A1I2UEL7_9BACT</name>
<keyword evidence="3" id="KW-1185">Reference proteome</keyword>